<dbReference type="PANTHER" id="PTHR42928:SF5">
    <property type="entry name" value="BLR1237 PROTEIN"/>
    <property type="match status" value="1"/>
</dbReference>
<gene>
    <name evidence="3" type="ORF">FOZ76_23490</name>
</gene>
<dbReference type="PANTHER" id="PTHR42928">
    <property type="entry name" value="TRICARBOXYLATE-BINDING PROTEIN"/>
    <property type="match status" value="1"/>
</dbReference>
<name>A0A556A9K3_9BURK</name>
<dbReference type="InterPro" id="IPR042100">
    <property type="entry name" value="Bug_dom1"/>
</dbReference>
<dbReference type="EMBL" id="VLTJ01000040">
    <property type="protein sequence ID" value="TSH89551.1"/>
    <property type="molecule type" value="Genomic_DNA"/>
</dbReference>
<comment type="similarity">
    <text evidence="1">Belongs to the UPF0065 (bug) family.</text>
</comment>
<evidence type="ECO:0000313" key="3">
    <source>
        <dbReference type="EMBL" id="TSH89551.1"/>
    </source>
</evidence>
<organism evidence="3 4">
    <name type="scientific">Verticiella sediminum</name>
    <dbReference type="NCBI Taxonomy" id="1247510"/>
    <lineage>
        <taxon>Bacteria</taxon>
        <taxon>Pseudomonadati</taxon>
        <taxon>Pseudomonadota</taxon>
        <taxon>Betaproteobacteria</taxon>
        <taxon>Burkholderiales</taxon>
        <taxon>Alcaligenaceae</taxon>
        <taxon>Verticiella</taxon>
    </lineage>
</organism>
<dbReference type="PIRSF" id="PIRSF017082">
    <property type="entry name" value="YflP"/>
    <property type="match status" value="1"/>
</dbReference>
<keyword evidence="4" id="KW-1185">Reference proteome</keyword>
<evidence type="ECO:0000256" key="2">
    <source>
        <dbReference type="SAM" id="SignalP"/>
    </source>
</evidence>
<accession>A0A556A9K3</accession>
<reference evidence="3 4" key="1">
    <citation type="submission" date="2019-07" db="EMBL/GenBank/DDBJ databases">
        <title>Qingshengfaniella alkalisoli gen. nov., sp. nov., isolated from saline soil.</title>
        <authorList>
            <person name="Xu L."/>
            <person name="Huang X.-X."/>
            <person name="Sun J.-Q."/>
        </authorList>
    </citation>
    <scope>NUCLEOTIDE SEQUENCE [LARGE SCALE GENOMIC DNA]</scope>
    <source>
        <strain evidence="3 4">DSM 27279</strain>
    </source>
</reference>
<dbReference type="InterPro" id="IPR005064">
    <property type="entry name" value="BUG"/>
</dbReference>
<dbReference type="CDD" id="cd13578">
    <property type="entry name" value="PBP2_Bug27"/>
    <property type="match status" value="1"/>
</dbReference>
<proteinExistence type="inferred from homology"/>
<dbReference type="OrthoDB" id="8648833at2"/>
<sequence length="344" mass="36250">MPACRNPAPGKPENEKERQIKVTRTFRRIACAIALAPGVALAASNAADYPERNVTMVVAFAPGGITDTLARLVASELGKTTQQTFVVENRPGAGGQIGTEYALRQKADGYTLLVAASGYAMAPAQKKVGYDPIDDFEPVALLGIAPNLLVVKPSVPAKTLDEFVAWAKKEGSVPYATAGTGGANHLAGEIFRVESKAPLLHVPYKGAAPATQDLIAGNVPAGFIDAMTIGPFIKSGQAKPIAITGASRSALYPDIPTIAESGYPGYDVSVWMGVFAPAGTPAPIVERLNAAIRQALQSEEVQARLKSSGIDTRTDMTADAFKQYVHEDVERWKQAVATTGVTFD</sequence>
<evidence type="ECO:0000256" key="1">
    <source>
        <dbReference type="ARBA" id="ARBA00006987"/>
    </source>
</evidence>
<protein>
    <submittedName>
        <fullName evidence="3">Tripartite tricarboxylate transporter substrate binding protein</fullName>
    </submittedName>
</protein>
<dbReference type="Pfam" id="PF03401">
    <property type="entry name" value="TctC"/>
    <property type="match status" value="1"/>
</dbReference>
<keyword evidence="2" id="KW-0732">Signal</keyword>
<evidence type="ECO:0000313" key="4">
    <source>
        <dbReference type="Proteomes" id="UP000318405"/>
    </source>
</evidence>
<dbReference type="Gene3D" id="3.40.190.10">
    <property type="entry name" value="Periplasmic binding protein-like II"/>
    <property type="match status" value="1"/>
</dbReference>
<dbReference type="Proteomes" id="UP000318405">
    <property type="component" value="Unassembled WGS sequence"/>
</dbReference>
<dbReference type="AlphaFoldDB" id="A0A556A9K3"/>
<feature type="chain" id="PRO_5021839830" evidence="2">
    <location>
        <begin position="43"/>
        <end position="344"/>
    </location>
</feature>
<feature type="signal peptide" evidence="2">
    <location>
        <begin position="1"/>
        <end position="42"/>
    </location>
</feature>
<dbReference type="Gene3D" id="3.40.190.150">
    <property type="entry name" value="Bordetella uptake gene, domain 1"/>
    <property type="match status" value="1"/>
</dbReference>
<dbReference type="SUPFAM" id="SSF53850">
    <property type="entry name" value="Periplasmic binding protein-like II"/>
    <property type="match status" value="1"/>
</dbReference>
<comment type="caution">
    <text evidence="3">The sequence shown here is derived from an EMBL/GenBank/DDBJ whole genome shotgun (WGS) entry which is preliminary data.</text>
</comment>